<dbReference type="OrthoDB" id="7363114at2"/>
<dbReference type="AlphaFoldDB" id="A0A225MK24"/>
<dbReference type="Gene3D" id="3.40.1410.10">
    <property type="entry name" value="Chorismate lyase-like"/>
    <property type="match status" value="1"/>
</dbReference>
<dbReference type="SUPFAM" id="SSF46785">
    <property type="entry name" value="Winged helix' DNA-binding domain"/>
    <property type="match status" value="1"/>
</dbReference>
<dbReference type="InterPro" id="IPR000524">
    <property type="entry name" value="Tscrpt_reg_HTH_GntR"/>
</dbReference>
<evidence type="ECO:0000313" key="6">
    <source>
        <dbReference type="Proteomes" id="UP000214603"/>
    </source>
</evidence>
<dbReference type="SMART" id="SM00345">
    <property type="entry name" value="HTH_GNTR"/>
    <property type="match status" value="1"/>
</dbReference>
<evidence type="ECO:0000256" key="2">
    <source>
        <dbReference type="ARBA" id="ARBA00023125"/>
    </source>
</evidence>
<dbReference type="PRINTS" id="PR00035">
    <property type="entry name" value="HTHGNTR"/>
</dbReference>
<dbReference type="GO" id="GO:0045892">
    <property type="term" value="P:negative regulation of DNA-templated transcription"/>
    <property type="evidence" value="ECO:0007669"/>
    <property type="project" value="TreeGrafter"/>
</dbReference>
<reference evidence="6" key="1">
    <citation type="submission" date="2017-06" db="EMBL/GenBank/DDBJ databases">
        <title>Herbaspirillum phytohormonus sp. nov., isolated from the root nodule of Robinia pseudoacacia in lead-zinc mine.</title>
        <authorList>
            <person name="Fan M."/>
            <person name="Lin Y."/>
        </authorList>
    </citation>
    <scope>NUCLEOTIDE SEQUENCE [LARGE SCALE GENOMIC DNA]</scope>
    <source>
        <strain evidence="6">SC-089</strain>
    </source>
</reference>
<dbReference type="PANTHER" id="PTHR44846:SF1">
    <property type="entry name" value="MANNOSYL-D-GLYCERATE TRANSPORT_METABOLISM SYSTEM REPRESSOR MNGR-RELATED"/>
    <property type="match status" value="1"/>
</dbReference>
<dbReference type="InterPro" id="IPR011663">
    <property type="entry name" value="UTRA"/>
</dbReference>
<dbReference type="Proteomes" id="UP000214603">
    <property type="component" value="Unassembled WGS sequence"/>
</dbReference>
<evidence type="ECO:0000256" key="1">
    <source>
        <dbReference type="ARBA" id="ARBA00023015"/>
    </source>
</evidence>
<dbReference type="GO" id="GO:0003700">
    <property type="term" value="F:DNA-binding transcription factor activity"/>
    <property type="evidence" value="ECO:0007669"/>
    <property type="project" value="InterPro"/>
</dbReference>
<keyword evidence="3" id="KW-0804">Transcription</keyword>
<comment type="caution">
    <text evidence="5">The sequence shown here is derived from an EMBL/GenBank/DDBJ whole genome shotgun (WGS) entry which is preliminary data.</text>
</comment>
<dbReference type="CDD" id="cd07377">
    <property type="entry name" value="WHTH_GntR"/>
    <property type="match status" value="1"/>
</dbReference>
<dbReference type="EMBL" id="NJIH01000006">
    <property type="protein sequence ID" value="OWT60280.1"/>
    <property type="molecule type" value="Genomic_DNA"/>
</dbReference>
<dbReference type="SUPFAM" id="SSF64288">
    <property type="entry name" value="Chorismate lyase-like"/>
    <property type="match status" value="1"/>
</dbReference>
<dbReference type="Pfam" id="PF07702">
    <property type="entry name" value="UTRA"/>
    <property type="match status" value="1"/>
</dbReference>
<dbReference type="PROSITE" id="PS50949">
    <property type="entry name" value="HTH_GNTR"/>
    <property type="match status" value="1"/>
</dbReference>
<dbReference type="InterPro" id="IPR028978">
    <property type="entry name" value="Chorismate_lyase_/UTRA_dom_sf"/>
</dbReference>
<dbReference type="RefSeq" id="WP_088603537.1">
    <property type="nucleotide sequence ID" value="NZ_NJIH01000006.1"/>
</dbReference>
<accession>A0A225MK24</accession>
<dbReference type="InterPro" id="IPR036390">
    <property type="entry name" value="WH_DNA-bd_sf"/>
</dbReference>
<gene>
    <name evidence="5" type="ORF">CEY11_11545</name>
</gene>
<keyword evidence="1" id="KW-0805">Transcription regulation</keyword>
<name>A0A225MK24_9BURK</name>
<dbReference type="PANTHER" id="PTHR44846">
    <property type="entry name" value="MANNOSYL-D-GLYCERATE TRANSPORT/METABOLISM SYSTEM REPRESSOR MNGR-RELATED"/>
    <property type="match status" value="1"/>
</dbReference>
<dbReference type="GO" id="GO:0003677">
    <property type="term" value="F:DNA binding"/>
    <property type="evidence" value="ECO:0007669"/>
    <property type="project" value="UniProtKB-KW"/>
</dbReference>
<dbReference type="SMART" id="SM00866">
    <property type="entry name" value="UTRA"/>
    <property type="match status" value="1"/>
</dbReference>
<dbReference type="InterPro" id="IPR036388">
    <property type="entry name" value="WH-like_DNA-bd_sf"/>
</dbReference>
<evidence type="ECO:0000313" key="5">
    <source>
        <dbReference type="EMBL" id="OWT60280.1"/>
    </source>
</evidence>
<feature type="domain" description="HTH gntR-type" evidence="4">
    <location>
        <begin position="7"/>
        <end position="75"/>
    </location>
</feature>
<keyword evidence="2" id="KW-0238">DNA-binding</keyword>
<organism evidence="5 6">
    <name type="scientific">Candidimonas nitroreducens</name>
    <dbReference type="NCBI Taxonomy" id="683354"/>
    <lineage>
        <taxon>Bacteria</taxon>
        <taxon>Pseudomonadati</taxon>
        <taxon>Pseudomonadota</taxon>
        <taxon>Betaproteobacteria</taxon>
        <taxon>Burkholderiales</taxon>
        <taxon>Alcaligenaceae</taxon>
        <taxon>Candidimonas</taxon>
    </lineage>
</organism>
<evidence type="ECO:0000259" key="4">
    <source>
        <dbReference type="PROSITE" id="PS50949"/>
    </source>
</evidence>
<dbReference type="Gene3D" id="1.10.10.10">
    <property type="entry name" value="Winged helix-like DNA-binding domain superfamily/Winged helix DNA-binding domain"/>
    <property type="match status" value="1"/>
</dbReference>
<proteinExistence type="predicted"/>
<dbReference type="InterPro" id="IPR050679">
    <property type="entry name" value="Bact_HTH_transcr_reg"/>
</dbReference>
<keyword evidence="6" id="KW-1185">Reference proteome</keyword>
<dbReference type="Pfam" id="PF00392">
    <property type="entry name" value="GntR"/>
    <property type="match status" value="1"/>
</dbReference>
<evidence type="ECO:0000256" key="3">
    <source>
        <dbReference type="ARBA" id="ARBA00023163"/>
    </source>
</evidence>
<sequence length="243" mass="26756">MPLTHGGPRYALLAQNLIGKIKQGVYPAGSLLPTEAELGRQFDVSRITVRAALKELETKGLITRRARIGTRVNAPRPASVFVQTGDTVEEMLLFTKGMPFRKTGSRSVIVNAELAAAMQLPEGQEFLELRGLRGPRHQPIAYSHHYIPALRAPLASALDGAVAAIADIVAEASNRHIATIRQQIEPARLKATEARLLNAKPQLTALRSRRWFYDQDGSLLVATLSIFPQGRYVYSSVLQRKTE</sequence>
<protein>
    <recommendedName>
        <fullName evidence="4">HTH gntR-type domain-containing protein</fullName>
    </recommendedName>
</protein>